<dbReference type="PANTHER" id="PTHR33404">
    <property type="entry name" value="CELL DIVISION TOPOLOGICAL SPECIFICITY FACTOR HOMOLOG, CHLOROPLASTIC"/>
    <property type="match status" value="1"/>
</dbReference>
<organism evidence="3">
    <name type="scientific">Gentiana crassa subsp. rigescens</name>
    <dbReference type="NCBI Taxonomy" id="3097545"/>
    <lineage>
        <taxon>Eukaryota</taxon>
        <taxon>Viridiplantae</taxon>
        <taxon>Streptophyta</taxon>
        <taxon>Embryophyta</taxon>
        <taxon>Tracheophyta</taxon>
        <taxon>Spermatophyta</taxon>
        <taxon>Magnoliopsida</taxon>
        <taxon>eudicotyledons</taxon>
        <taxon>Gunneridae</taxon>
        <taxon>Pentapetalae</taxon>
        <taxon>asterids</taxon>
        <taxon>lamiids</taxon>
        <taxon>Gentianales</taxon>
        <taxon>Gentianaceae</taxon>
        <taxon>Gentianeae</taxon>
        <taxon>Gentianinae</taxon>
        <taxon>Gentiana</taxon>
        <taxon>Gentiana crassa</taxon>
    </lineage>
</organism>
<dbReference type="Gene3D" id="2.40.128.20">
    <property type="match status" value="2"/>
</dbReference>
<dbReference type="PANTHER" id="PTHR33404:SF3">
    <property type="entry name" value="NMDA RECEPTOR SUBUNIT EPSILON-1, PUTATIVE (DUF3598)-RELATED"/>
    <property type="match status" value="1"/>
</dbReference>
<dbReference type="InterPro" id="IPR022017">
    <property type="entry name" value="BFA1-like_DUF3598"/>
</dbReference>
<dbReference type="FunFam" id="2.40.128.20:FF:000017">
    <property type="entry name" value="OsWRKY4 family protein"/>
    <property type="match status" value="1"/>
</dbReference>
<accession>A0A1L1WAH7</accession>
<dbReference type="FunFam" id="2.40.128.20:FF:000013">
    <property type="entry name" value="OsWRKY4 family protein"/>
    <property type="match status" value="1"/>
</dbReference>
<evidence type="ECO:0000259" key="1">
    <source>
        <dbReference type="Pfam" id="PF12204"/>
    </source>
</evidence>
<dbReference type="Pfam" id="PF12204">
    <property type="entry name" value="DUF3598_N"/>
    <property type="match status" value="1"/>
</dbReference>
<feature type="domain" description="DUF3598" evidence="1">
    <location>
        <begin position="75"/>
        <end position="252"/>
    </location>
</feature>
<evidence type="ECO:0000313" key="3">
    <source>
        <dbReference type="EMBL" id="AIA22174.1"/>
    </source>
</evidence>
<reference evidence="3" key="1">
    <citation type="submission" date="2014-04" db="EMBL/GenBank/DDBJ databases">
        <title>Functional Analysis of GrWRKY7 Gene in Gentiana rigescens.</title>
        <authorList>
            <person name="Zhang X."/>
            <person name="Li C."/>
            <person name="Wang Y."/>
            <person name="Li T."/>
        </authorList>
    </citation>
    <scope>NUCLEOTIDE SEQUENCE</scope>
    <source>
        <tissue evidence="3">Young leaf</tissue>
    </source>
</reference>
<dbReference type="AlphaFoldDB" id="A0A1L1WAH7"/>
<dbReference type="GO" id="GO:0010020">
    <property type="term" value="P:chloroplast fission"/>
    <property type="evidence" value="ECO:0007669"/>
    <property type="project" value="TreeGrafter"/>
</dbReference>
<sequence length="407" mass="45708">MATTSSAIPASFSPFKIHEILLYERTPISFSSPVSSIRTLRAQSTRTKCSTPSATAKLDDNRQPKQEFMNTDALYQFIQLNLGNWIGFFHQFDSNGKLLHRINTKLSVGSYGEDELISLIQTLYIEQPQSTTSIAGANDEPEWYEYKIKETNMFTVDKYQQIGFFVEQKAFALRYQTAGMLETVLRQGVLGEDDTGEESPKNLKLPSRRPSIVCENCLYSLEKDVRLRAFHIMDPKGCLDTLLVFLEERGGTQLTPSSLDTSQDHEDRIRPHLGKWKGHSVTKRSGVYGATLAEADTVAELNMCSDGQIIQDITSTTNGTDISTNVHWTGNLSDNLVTFDGGFQWTLLPGGVYMGCPCDIGKSVQESRSFHLELCWLESHGKRQRLVRTYDVEGLAVSSTYFFEAKV</sequence>
<protein>
    <submittedName>
        <fullName evidence="3">WRKY7</fullName>
    </submittedName>
</protein>
<dbReference type="InterPro" id="IPR048378">
    <property type="entry name" value="BFA1-like_C"/>
</dbReference>
<dbReference type="Pfam" id="PF21053">
    <property type="entry name" value="BFA1_C"/>
    <property type="match status" value="1"/>
</dbReference>
<dbReference type="SUPFAM" id="SSF50814">
    <property type="entry name" value="Lipocalins"/>
    <property type="match status" value="2"/>
</dbReference>
<feature type="domain" description="Biogenesis factor required for ATP synthase 1-like C-terminal" evidence="2">
    <location>
        <begin position="273"/>
        <end position="407"/>
    </location>
</feature>
<proteinExistence type="evidence at transcript level"/>
<dbReference type="InterPro" id="IPR012674">
    <property type="entry name" value="Calycin"/>
</dbReference>
<dbReference type="EMBL" id="KJ734839">
    <property type="protein sequence ID" value="AIA22174.1"/>
    <property type="molecule type" value="mRNA"/>
</dbReference>
<name>A0A1L1WAH7_9GENT</name>
<evidence type="ECO:0000259" key="2">
    <source>
        <dbReference type="Pfam" id="PF21053"/>
    </source>
</evidence>